<dbReference type="AlphaFoldDB" id="A0A372EPA7"/>
<evidence type="ECO:0000256" key="1">
    <source>
        <dbReference type="PROSITE-ProRule" id="PRU00169"/>
    </source>
</evidence>
<name>A0A372EPA7_9BURK</name>
<dbReference type="EMBL" id="QVLS01000001">
    <property type="protein sequence ID" value="RFP82457.1"/>
    <property type="molecule type" value="Genomic_DNA"/>
</dbReference>
<feature type="modified residue" description="4-aspartylphosphate" evidence="1">
    <location>
        <position position="60"/>
    </location>
</feature>
<dbReference type="Gene3D" id="3.40.50.2300">
    <property type="match status" value="1"/>
</dbReference>
<feature type="domain" description="Response regulatory" evidence="2">
    <location>
        <begin position="6"/>
        <end position="129"/>
    </location>
</feature>
<dbReference type="RefSeq" id="WP_070400074.1">
    <property type="nucleotide sequence ID" value="NZ_JBBCKC010000031.1"/>
</dbReference>
<dbReference type="InterPro" id="IPR052893">
    <property type="entry name" value="TCS_response_regulator"/>
</dbReference>
<organism evidence="3 4">
    <name type="scientific">Hydrogenophaga borbori</name>
    <dbReference type="NCBI Taxonomy" id="2294117"/>
    <lineage>
        <taxon>Bacteria</taxon>
        <taxon>Pseudomonadati</taxon>
        <taxon>Pseudomonadota</taxon>
        <taxon>Betaproteobacteria</taxon>
        <taxon>Burkholderiales</taxon>
        <taxon>Comamonadaceae</taxon>
        <taxon>Hydrogenophaga</taxon>
    </lineage>
</organism>
<accession>A0A372EPA7</accession>
<evidence type="ECO:0000313" key="3">
    <source>
        <dbReference type="EMBL" id="RFP82457.1"/>
    </source>
</evidence>
<dbReference type="PROSITE" id="PS50110">
    <property type="entry name" value="RESPONSE_REGULATORY"/>
    <property type="match status" value="1"/>
</dbReference>
<dbReference type="InterPro" id="IPR011006">
    <property type="entry name" value="CheY-like_superfamily"/>
</dbReference>
<evidence type="ECO:0000259" key="2">
    <source>
        <dbReference type="PROSITE" id="PS50110"/>
    </source>
</evidence>
<protein>
    <submittedName>
        <fullName evidence="3">Response regulator</fullName>
    </submittedName>
</protein>
<dbReference type="SMART" id="SM00448">
    <property type="entry name" value="REC"/>
    <property type="match status" value="1"/>
</dbReference>
<gene>
    <name evidence="3" type="ORF">DY262_01075</name>
</gene>
<keyword evidence="1" id="KW-0597">Phosphoprotein</keyword>
<dbReference type="GO" id="GO:0000160">
    <property type="term" value="P:phosphorelay signal transduction system"/>
    <property type="evidence" value="ECO:0007669"/>
    <property type="project" value="InterPro"/>
</dbReference>
<dbReference type="PANTHER" id="PTHR44520">
    <property type="entry name" value="RESPONSE REGULATOR RCP1-RELATED"/>
    <property type="match status" value="1"/>
</dbReference>
<comment type="caution">
    <text evidence="3">The sequence shown here is derived from an EMBL/GenBank/DDBJ whole genome shotgun (WGS) entry which is preliminary data.</text>
</comment>
<sequence length="129" mass="14215">MAAPARFILIDDSDADNVYHEIMIRRAGFTGEVRVFDNGVDALNFLRDDPLALPTCIFLDINMPVLDGFEVAHQATDLLSGKPATVLLMLTSSDAPQDRQRAAELPVIQGYVTKPLTADMVRRMLARDA</sequence>
<proteinExistence type="predicted"/>
<reference evidence="3 4" key="1">
    <citation type="submission" date="2018-08" db="EMBL/GenBank/DDBJ databases">
        <title>Hydrogenophaga sp. LA-38 isolated from sludge.</title>
        <authorList>
            <person name="Im W.-T."/>
        </authorList>
    </citation>
    <scope>NUCLEOTIDE SEQUENCE [LARGE SCALE GENOMIC DNA]</scope>
    <source>
        <strain evidence="3 4">LA-38</strain>
    </source>
</reference>
<dbReference type="Pfam" id="PF00072">
    <property type="entry name" value="Response_reg"/>
    <property type="match status" value="1"/>
</dbReference>
<dbReference type="Proteomes" id="UP000261931">
    <property type="component" value="Unassembled WGS sequence"/>
</dbReference>
<dbReference type="SUPFAM" id="SSF52172">
    <property type="entry name" value="CheY-like"/>
    <property type="match status" value="1"/>
</dbReference>
<keyword evidence="4" id="KW-1185">Reference proteome</keyword>
<dbReference type="PANTHER" id="PTHR44520:SF2">
    <property type="entry name" value="RESPONSE REGULATOR RCP1"/>
    <property type="match status" value="1"/>
</dbReference>
<dbReference type="InterPro" id="IPR001789">
    <property type="entry name" value="Sig_transdc_resp-reg_receiver"/>
</dbReference>
<evidence type="ECO:0000313" key="4">
    <source>
        <dbReference type="Proteomes" id="UP000261931"/>
    </source>
</evidence>